<feature type="compositionally biased region" description="Polar residues" evidence="1">
    <location>
        <begin position="1"/>
        <end position="13"/>
    </location>
</feature>
<sequence length="279" mass="30745">MSLPNRSATTPSHRPQPAATAPLRKTLDWHKRNFANQQKAWQMKASIEAAPAPSSQRPARLVDKPLPVRRRQTDDRGTLRVVNPDRTPTPDTEHEQPRPASRRRGDVVGGDTAVRGPLSKSHSVGGSIRRKPLGRESRDEVVAANSGSVRPPALPHRRRAPPQKPSPSSSGQTTQDRTRMSRLPSELGNPGMLGVPLSVYGFRGTLPTELQPEEPPLRWDAEPAPQIPPVVSRDSLGLYRDADLVKYMTTDKSDLQSFRGTMPVATTIVKGELQKFVEK</sequence>
<name>A0A9P4PNM9_9PLEO</name>
<protein>
    <submittedName>
        <fullName evidence="2">Uncharacterized protein</fullName>
    </submittedName>
</protein>
<dbReference type="EMBL" id="MU001497">
    <property type="protein sequence ID" value="KAF2447297.1"/>
    <property type="molecule type" value="Genomic_DNA"/>
</dbReference>
<dbReference type="Proteomes" id="UP000799764">
    <property type="component" value="Unassembled WGS sequence"/>
</dbReference>
<gene>
    <name evidence="2" type="ORF">P171DRAFT_442434</name>
</gene>
<keyword evidence="3" id="KW-1185">Reference proteome</keyword>
<evidence type="ECO:0000313" key="2">
    <source>
        <dbReference type="EMBL" id="KAF2447297.1"/>
    </source>
</evidence>
<accession>A0A9P4PNM9</accession>
<evidence type="ECO:0000256" key="1">
    <source>
        <dbReference type="SAM" id="MobiDB-lite"/>
    </source>
</evidence>
<feature type="compositionally biased region" description="Low complexity" evidence="1">
    <location>
        <begin position="49"/>
        <end position="59"/>
    </location>
</feature>
<reference evidence="2" key="1">
    <citation type="journal article" date="2020" name="Stud. Mycol.">
        <title>101 Dothideomycetes genomes: a test case for predicting lifestyles and emergence of pathogens.</title>
        <authorList>
            <person name="Haridas S."/>
            <person name="Albert R."/>
            <person name="Binder M."/>
            <person name="Bloem J."/>
            <person name="Labutti K."/>
            <person name="Salamov A."/>
            <person name="Andreopoulos B."/>
            <person name="Baker S."/>
            <person name="Barry K."/>
            <person name="Bills G."/>
            <person name="Bluhm B."/>
            <person name="Cannon C."/>
            <person name="Castanera R."/>
            <person name="Culley D."/>
            <person name="Daum C."/>
            <person name="Ezra D."/>
            <person name="Gonzalez J."/>
            <person name="Henrissat B."/>
            <person name="Kuo A."/>
            <person name="Liang C."/>
            <person name="Lipzen A."/>
            <person name="Lutzoni F."/>
            <person name="Magnuson J."/>
            <person name="Mondo S."/>
            <person name="Nolan M."/>
            <person name="Ohm R."/>
            <person name="Pangilinan J."/>
            <person name="Park H.-J."/>
            <person name="Ramirez L."/>
            <person name="Alfaro M."/>
            <person name="Sun H."/>
            <person name="Tritt A."/>
            <person name="Yoshinaga Y."/>
            <person name="Zwiers L.-H."/>
            <person name="Turgeon B."/>
            <person name="Goodwin S."/>
            <person name="Spatafora J."/>
            <person name="Crous P."/>
            <person name="Grigoriev I."/>
        </authorList>
    </citation>
    <scope>NUCLEOTIDE SEQUENCE</scope>
    <source>
        <strain evidence="2">CBS 690.94</strain>
    </source>
</reference>
<evidence type="ECO:0000313" key="3">
    <source>
        <dbReference type="Proteomes" id="UP000799764"/>
    </source>
</evidence>
<comment type="caution">
    <text evidence="2">The sequence shown here is derived from an EMBL/GenBank/DDBJ whole genome shotgun (WGS) entry which is preliminary data.</text>
</comment>
<dbReference type="AlphaFoldDB" id="A0A9P4PNM9"/>
<feature type="region of interest" description="Disordered" evidence="1">
    <location>
        <begin position="1"/>
        <end position="190"/>
    </location>
</feature>
<organism evidence="2 3">
    <name type="scientific">Karstenula rhodostoma CBS 690.94</name>
    <dbReference type="NCBI Taxonomy" id="1392251"/>
    <lineage>
        <taxon>Eukaryota</taxon>
        <taxon>Fungi</taxon>
        <taxon>Dikarya</taxon>
        <taxon>Ascomycota</taxon>
        <taxon>Pezizomycotina</taxon>
        <taxon>Dothideomycetes</taxon>
        <taxon>Pleosporomycetidae</taxon>
        <taxon>Pleosporales</taxon>
        <taxon>Massarineae</taxon>
        <taxon>Didymosphaeriaceae</taxon>
        <taxon>Karstenula</taxon>
    </lineage>
</organism>
<proteinExistence type="predicted"/>
<dbReference type="OrthoDB" id="3786280at2759"/>